<organism evidence="2 3">
    <name type="scientific">Lysobacter hankyongensis</name>
    <dbReference type="NCBI Taxonomy" id="1176535"/>
    <lineage>
        <taxon>Bacteria</taxon>
        <taxon>Pseudomonadati</taxon>
        <taxon>Pseudomonadota</taxon>
        <taxon>Gammaproteobacteria</taxon>
        <taxon>Lysobacterales</taxon>
        <taxon>Lysobacteraceae</taxon>
        <taxon>Lysobacter</taxon>
    </lineage>
</organism>
<accession>A0ABP9B685</accession>
<keyword evidence="3" id="KW-1185">Reference proteome</keyword>
<protein>
    <submittedName>
        <fullName evidence="2">Uncharacterized protein</fullName>
    </submittedName>
</protein>
<gene>
    <name evidence="2" type="ORF">GCM10023307_14440</name>
</gene>
<reference evidence="3" key="1">
    <citation type="journal article" date="2019" name="Int. J. Syst. Evol. Microbiol.">
        <title>The Global Catalogue of Microorganisms (GCM) 10K type strain sequencing project: providing services to taxonomists for standard genome sequencing and annotation.</title>
        <authorList>
            <consortium name="The Broad Institute Genomics Platform"/>
            <consortium name="The Broad Institute Genome Sequencing Center for Infectious Disease"/>
            <person name="Wu L."/>
            <person name="Ma J."/>
        </authorList>
    </citation>
    <scope>NUCLEOTIDE SEQUENCE [LARGE SCALE GENOMIC DNA]</scope>
    <source>
        <strain evidence="3">JCM 18204</strain>
    </source>
</reference>
<evidence type="ECO:0000313" key="3">
    <source>
        <dbReference type="Proteomes" id="UP001499959"/>
    </source>
</evidence>
<name>A0ABP9B685_9GAMM</name>
<proteinExistence type="predicted"/>
<sequence length="64" mass="6259">MAGRPVEAAQSGQYKGCDGPDSSPDAPKAARSGSRAGIVGPPAAIFSTEVGFGFAPARGTLGLP</sequence>
<comment type="caution">
    <text evidence="2">The sequence shown here is derived from an EMBL/GenBank/DDBJ whole genome shotgun (WGS) entry which is preliminary data.</text>
</comment>
<evidence type="ECO:0000256" key="1">
    <source>
        <dbReference type="SAM" id="MobiDB-lite"/>
    </source>
</evidence>
<dbReference type="Proteomes" id="UP001499959">
    <property type="component" value="Unassembled WGS sequence"/>
</dbReference>
<dbReference type="EMBL" id="BAABJE010000005">
    <property type="protein sequence ID" value="GAA4790255.1"/>
    <property type="molecule type" value="Genomic_DNA"/>
</dbReference>
<evidence type="ECO:0000313" key="2">
    <source>
        <dbReference type="EMBL" id="GAA4790255.1"/>
    </source>
</evidence>
<feature type="region of interest" description="Disordered" evidence="1">
    <location>
        <begin position="1"/>
        <end position="37"/>
    </location>
</feature>